<dbReference type="InterPro" id="IPR027417">
    <property type="entry name" value="P-loop_NTPase"/>
</dbReference>
<evidence type="ECO:0000256" key="2">
    <source>
        <dbReference type="ARBA" id="ARBA00022741"/>
    </source>
</evidence>
<keyword evidence="5" id="KW-0963">Cytoplasm</keyword>
<dbReference type="HAMAP" id="MF_00376">
    <property type="entry name" value="Dephospho_CoA_kinase"/>
    <property type="match status" value="1"/>
</dbReference>
<evidence type="ECO:0000256" key="5">
    <source>
        <dbReference type="HAMAP-Rule" id="MF_00376"/>
    </source>
</evidence>
<comment type="pathway">
    <text evidence="5">Cofactor biosynthesis; coenzyme A biosynthesis; CoA from (R)-pantothenate: step 5/5.</text>
</comment>
<dbReference type="EC" id="2.7.1.24" evidence="5 6"/>
<dbReference type="EMBL" id="BAABLX010000007">
    <property type="protein sequence ID" value="GAA4933750.1"/>
    <property type="molecule type" value="Genomic_DNA"/>
</dbReference>
<dbReference type="NCBIfam" id="TIGR00152">
    <property type="entry name" value="dephospho-CoA kinase"/>
    <property type="match status" value="1"/>
</dbReference>
<evidence type="ECO:0000313" key="7">
    <source>
        <dbReference type="EMBL" id="GAA4933750.1"/>
    </source>
</evidence>
<dbReference type="PANTHER" id="PTHR10695">
    <property type="entry name" value="DEPHOSPHO-COA KINASE-RELATED"/>
    <property type="match status" value="1"/>
</dbReference>
<dbReference type="GO" id="GO:0005524">
    <property type="term" value="F:ATP binding"/>
    <property type="evidence" value="ECO:0007669"/>
    <property type="project" value="UniProtKB-UniRule"/>
</dbReference>
<dbReference type="GO" id="GO:0005737">
    <property type="term" value="C:cytoplasm"/>
    <property type="evidence" value="ECO:0007669"/>
    <property type="project" value="UniProtKB-SubCell"/>
</dbReference>
<dbReference type="InterPro" id="IPR001977">
    <property type="entry name" value="Depp_CoAkinase"/>
</dbReference>
<evidence type="ECO:0000256" key="6">
    <source>
        <dbReference type="NCBIfam" id="TIGR00152"/>
    </source>
</evidence>
<dbReference type="Gene3D" id="3.40.50.300">
    <property type="entry name" value="P-loop containing nucleotide triphosphate hydrolases"/>
    <property type="match status" value="1"/>
</dbReference>
<evidence type="ECO:0000256" key="4">
    <source>
        <dbReference type="ARBA" id="ARBA00022993"/>
    </source>
</evidence>
<comment type="similarity">
    <text evidence="1 5">Belongs to the CoaE family.</text>
</comment>
<keyword evidence="5" id="KW-0808">Transferase</keyword>
<organism evidence="7 8">
    <name type="scientific">Halioxenophilus aromaticivorans</name>
    <dbReference type="NCBI Taxonomy" id="1306992"/>
    <lineage>
        <taxon>Bacteria</taxon>
        <taxon>Pseudomonadati</taxon>
        <taxon>Pseudomonadota</taxon>
        <taxon>Gammaproteobacteria</taxon>
        <taxon>Alteromonadales</taxon>
        <taxon>Alteromonadaceae</taxon>
        <taxon>Halioxenophilus</taxon>
    </lineage>
</organism>
<comment type="caution">
    <text evidence="7">The sequence shown here is derived from an EMBL/GenBank/DDBJ whole genome shotgun (WGS) entry which is preliminary data.</text>
</comment>
<feature type="binding site" evidence="5">
    <location>
        <begin position="13"/>
        <end position="18"/>
    </location>
    <ligand>
        <name>ATP</name>
        <dbReference type="ChEBI" id="CHEBI:30616"/>
    </ligand>
</feature>
<dbReference type="Pfam" id="PF01121">
    <property type="entry name" value="CoaE"/>
    <property type="match status" value="1"/>
</dbReference>
<evidence type="ECO:0000256" key="1">
    <source>
        <dbReference type="ARBA" id="ARBA00009018"/>
    </source>
</evidence>
<protein>
    <recommendedName>
        <fullName evidence="5 6">Dephospho-CoA kinase</fullName>
        <ecNumber evidence="5 6">2.7.1.24</ecNumber>
    </recommendedName>
    <alternativeName>
        <fullName evidence="5">Dephosphocoenzyme A kinase</fullName>
    </alternativeName>
</protein>
<keyword evidence="8" id="KW-1185">Reference proteome</keyword>
<accession>A0AAV3TYW8</accession>
<evidence type="ECO:0000313" key="8">
    <source>
        <dbReference type="Proteomes" id="UP001409585"/>
    </source>
</evidence>
<reference evidence="8" key="1">
    <citation type="journal article" date="2019" name="Int. J. Syst. Evol. Microbiol.">
        <title>The Global Catalogue of Microorganisms (GCM) 10K type strain sequencing project: providing services to taxonomists for standard genome sequencing and annotation.</title>
        <authorList>
            <consortium name="The Broad Institute Genomics Platform"/>
            <consortium name="The Broad Institute Genome Sequencing Center for Infectious Disease"/>
            <person name="Wu L."/>
            <person name="Ma J."/>
        </authorList>
    </citation>
    <scope>NUCLEOTIDE SEQUENCE [LARGE SCALE GENOMIC DNA]</scope>
    <source>
        <strain evidence="8">JCM 19134</strain>
    </source>
</reference>
<dbReference type="GO" id="GO:0015937">
    <property type="term" value="P:coenzyme A biosynthetic process"/>
    <property type="evidence" value="ECO:0007669"/>
    <property type="project" value="UniProtKB-UniRule"/>
</dbReference>
<keyword evidence="2 5" id="KW-0547">Nucleotide-binding</keyword>
<dbReference type="PROSITE" id="PS51219">
    <property type="entry name" value="DPCK"/>
    <property type="match status" value="1"/>
</dbReference>
<evidence type="ECO:0000256" key="3">
    <source>
        <dbReference type="ARBA" id="ARBA00022840"/>
    </source>
</evidence>
<dbReference type="RefSeq" id="WP_345417444.1">
    <property type="nucleotide sequence ID" value="NZ_AP031496.1"/>
</dbReference>
<dbReference type="AlphaFoldDB" id="A0AAV3TYW8"/>
<keyword evidence="3 5" id="KW-0067">ATP-binding</keyword>
<dbReference type="Proteomes" id="UP001409585">
    <property type="component" value="Unassembled WGS sequence"/>
</dbReference>
<dbReference type="GO" id="GO:0004140">
    <property type="term" value="F:dephospho-CoA kinase activity"/>
    <property type="evidence" value="ECO:0007669"/>
    <property type="project" value="UniProtKB-UniRule"/>
</dbReference>
<comment type="subcellular location">
    <subcellularLocation>
        <location evidence="5">Cytoplasm</location>
    </subcellularLocation>
</comment>
<gene>
    <name evidence="5 7" type="primary">coaE</name>
    <name evidence="7" type="ORF">GCM10025791_08110</name>
</gene>
<name>A0AAV3TYW8_9ALTE</name>
<proteinExistence type="inferred from homology"/>
<keyword evidence="5 7" id="KW-0418">Kinase</keyword>
<dbReference type="PANTHER" id="PTHR10695:SF46">
    <property type="entry name" value="BIFUNCTIONAL COENZYME A SYNTHASE-RELATED"/>
    <property type="match status" value="1"/>
</dbReference>
<comment type="catalytic activity">
    <reaction evidence="5">
        <text>3'-dephospho-CoA + ATP = ADP + CoA + H(+)</text>
        <dbReference type="Rhea" id="RHEA:18245"/>
        <dbReference type="ChEBI" id="CHEBI:15378"/>
        <dbReference type="ChEBI" id="CHEBI:30616"/>
        <dbReference type="ChEBI" id="CHEBI:57287"/>
        <dbReference type="ChEBI" id="CHEBI:57328"/>
        <dbReference type="ChEBI" id="CHEBI:456216"/>
        <dbReference type="EC" id="2.7.1.24"/>
    </reaction>
</comment>
<keyword evidence="4 5" id="KW-0173">Coenzyme A biosynthesis</keyword>
<comment type="function">
    <text evidence="5">Catalyzes the phosphorylation of the 3'-hydroxyl group of dephosphocoenzyme A to form coenzyme A.</text>
</comment>
<dbReference type="CDD" id="cd02022">
    <property type="entry name" value="DPCK"/>
    <property type="match status" value="1"/>
</dbReference>
<sequence length="200" mass="21647">MSDFIVGLTGGIGSGKSAAAARFTEHGIAAIDADVAAREVVEPGQPALAAIAERFGPDVLLANGELNRAKLREIIFNNAEHKTWLESLLHPLIRQRIADFLQAATSPYALLVSPLLVESNQKEMVDNVVVVDVPEAIQLERTMARDGNTEQLVRNIMAAQATREQRSAAANFVIDNSADLASLYLQVDDIHRQLLLLAEA</sequence>
<dbReference type="SUPFAM" id="SSF52540">
    <property type="entry name" value="P-loop containing nucleoside triphosphate hydrolases"/>
    <property type="match status" value="1"/>
</dbReference>